<reference evidence="2" key="1">
    <citation type="submission" date="2022-10" db="EMBL/GenBank/DDBJ databases">
        <title>Determination and structural analysis of whole genome sequence of Sarocladium strictum F4-1.</title>
        <authorList>
            <person name="Hu L."/>
            <person name="Jiang Y."/>
        </authorList>
    </citation>
    <scope>NUCLEOTIDE SEQUENCE</scope>
    <source>
        <strain evidence="2">F4-1</strain>
    </source>
</reference>
<protein>
    <recommendedName>
        <fullName evidence="4">Fungal calcium binding protein domain-containing protein</fullName>
    </recommendedName>
</protein>
<evidence type="ECO:0000256" key="1">
    <source>
        <dbReference type="SAM" id="SignalP"/>
    </source>
</evidence>
<gene>
    <name evidence="2" type="ORF">NLU13_6562</name>
</gene>
<keyword evidence="3" id="KW-1185">Reference proteome</keyword>
<accession>A0AA39GIK1</accession>
<proteinExistence type="predicted"/>
<comment type="caution">
    <text evidence="2">The sequence shown here is derived from an EMBL/GenBank/DDBJ whole genome shotgun (WGS) entry which is preliminary data.</text>
</comment>
<feature type="signal peptide" evidence="1">
    <location>
        <begin position="1"/>
        <end position="19"/>
    </location>
</feature>
<evidence type="ECO:0000313" key="3">
    <source>
        <dbReference type="Proteomes" id="UP001175261"/>
    </source>
</evidence>
<dbReference type="Proteomes" id="UP001175261">
    <property type="component" value="Unassembled WGS sequence"/>
</dbReference>
<dbReference type="EMBL" id="JAPDFR010000005">
    <property type="protein sequence ID" value="KAK0386727.1"/>
    <property type="molecule type" value="Genomic_DNA"/>
</dbReference>
<organism evidence="2 3">
    <name type="scientific">Sarocladium strictum</name>
    <name type="common">Black bundle disease fungus</name>
    <name type="synonym">Acremonium strictum</name>
    <dbReference type="NCBI Taxonomy" id="5046"/>
    <lineage>
        <taxon>Eukaryota</taxon>
        <taxon>Fungi</taxon>
        <taxon>Dikarya</taxon>
        <taxon>Ascomycota</taxon>
        <taxon>Pezizomycotina</taxon>
        <taxon>Sordariomycetes</taxon>
        <taxon>Hypocreomycetidae</taxon>
        <taxon>Hypocreales</taxon>
        <taxon>Sarocladiaceae</taxon>
        <taxon>Sarocladium</taxon>
    </lineage>
</organism>
<feature type="chain" id="PRO_5041378364" description="Fungal calcium binding protein domain-containing protein" evidence="1">
    <location>
        <begin position="20"/>
        <end position="129"/>
    </location>
</feature>
<sequence>MKTSTILVALFSATSMASTIPLVARQDLLPQNVQALDTARNDAAAAINRGQGKGRLLLDEGGCQEACQRCRTSAVATAVAEVFACGTAAVAIDVLTAGIATFLEVAGFAACEAAVVASLNEKEETCLKD</sequence>
<evidence type="ECO:0000313" key="2">
    <source>
        <dbReference type="EMBL" id="KAK0386727.1"/>
    </source>
</evidence>
<evidence type="ECO:0008006" key="4">
    <source>
        <dbReference type="Google" id="ProtNLM"/>
    </source>
</evidence>
<keyword evidence="1" id="KW-0732">Signal</keyword>
<name>A0AA39GIK1_SARSR</name>
<dbReference type="AlphaFoldDB" id="A0AA39GIK1"/>